<feature type="region of interest" description="Disordered" evidence="1">
    <location>
        <begin position="39"/>
        <end position="261"/>
    </location>
</feature>
<feature type="compositionally biased region" description="Basic and acidic residues" evidence="1">
    <location>
        <begin position="88"/>
        <end position="106"/>
    </location>
</feature>
<feature type="compositionally biased region" description="Basic and acidic residues" evidence="1">
    <location>
        <begin position="193"/>
        <end position="204"/>
    </location>
</feature>
<dbReference type="EMBL" id="BMAT01004789">
    <property type="protein sequence ID" value="GFR80542.1"/>
    <property type="molecule type" value="Genomic_DNA"/>
</dbReference>
<gene>
    <name evidence="2" type="ORF">ElyMa_002316600</name>
</gene>
<dbReference type="Proteomes" id="UP000762676">
    <property type="component" value="Unassembled WGS sequence"/>
</dbReference>
<feature type="compositionally biased region" description="Basic and acidic residues" evidence="1">
    <location>
        <begin position="252"/>
        <end position="261"/>
    </location>
</feature>
<sequence length="261" mass="29356">MMAEKESSTLYHDASPRKRSRQNTRRILSADQVLQLMTMSGDESDVETHQTETDRPIEAAGDARPKTQEPNLMESQIEQGGKTGTETYRTETDRPIEAAEGARPKTQEPNLMESQLEPGGVTDTETDRPVEAAGGARPQTREPYLMEPQTESGDEESLAVDLSDDDPDYEPGRDTDESSVENVESDPSNTAEHNQEDDPHDNDNPVRLTARNHARTNKPLTRKRQRDPSTRKSVVRKTIRQSGKQYTNSRDNVQRARDIKI</sequence>
<name>A0AAV4G4D5_9GAST</name>
<evidence type="ECO:0000256" key="1">
    <source>
        <dbReference type="SAM" id="MobiDB-lite"/>
    </source>
</evidence>
<proteinExistence type="predicted"/>
<accession>A0AAV4G4D5</accession>
<evidence type="ECO:0000313" key="3">
    <source>
        <dbReference type="Proteomes" id="UP000762676"/>
    </source>
</evidence>
<feature type="compositionally biased region" description="Polar residues" evidence="1">
    <location>
        <begin position="68"/>
        <end position="78"/>
    </location>
</feature>
<feature type="region of interest" description="Disordered" evidence="1">
    <location>
        <begin position="1"/>
        <end position="26"/>
    </location>
</feature>
<protein>
    <recommendedName>
        <fullName evidence="4">Shugoshin C-terminal domain-containing protein</fullName>
    </recommendedName>
</protein>
<comment type="caution">
    <text evidence="2">The sequence shown here is derived from an EMBL/GenBank/DDBJ whole genome shotgun (WGS) entry which is preliminary data.</text>
</comment>
<feature type="compositionally biased region" description="Basic residues" evidence="1">
    <location>
        <begin position="210"/>
        <end position="225"/>
    </location>
</feature>
<organism evidence="2 3">
    <name type="scientific">Elysia marginata</name>
    <dbReference type="NCBI Taxonomy" id="1093978"/>
    <lineage>
        <taxon>Eukaryota</taxon>
        <taxon>Metazoa</taxon>
        <taxon>Spiralia</taxon>
        <taxon>Lophotrochozoa</taxon>
        <taxon>Mollusca</taxon>
        <taxon>Gastropoda</taxon>
        <taxon>Heterobranchia</taxon>
        <taxon>Euthyneura</taxon>
        <taxon>Panpulmonata</taxon>
        <taxon>Sacoglossa</taxon>
        <taxon>Placobranchoidea</taxon>
        <taxon>Plakobranchidae</taxon>
        <taxon>Elysia</taxon>
    </lineage>
</organism>
<feature type="compositionally biased region" description="Acidic residues" evidence="1">
    <location>
        <begin position="152"/>
        <end position="169"/>
    </location>
</feature>
<feature type="compositionally biased region" description="Polar residues" evidence="1">
    <location>
        <begin position="180"/>
        <end position="192"/>
    </location>
</feature>
<reference evidence="2 3" key="1">
    <citation type="journal article" date="2021" name="Elife">
        <title>Chloroplast acquisition without the gene transfer in kleptoplastic sea slugs, Plakobranchus ocellatus.</title>
        <authorList>
            <person name="Maeda T."/>
            <person name="Takahashi S."/>
            <person name="Yoshida T."/>
            <person name="Shimamura S."/>
            <person name="Takaki Y."/>
            <person name="Nagai Y."/>
            <person name="Toyoda A."/>
            <person name="Suzuki Y."/>
            <person name="Arimoto A."/>
            <person name="Ishii H."/>
            <person name="Satoh N."/>
            <person name="Nishiyama T."/>
            <person name="Hasebe M."/>
            <person name="Maruyama T."/>
            <person name="Minagawa J."/>
            <person name="Obokata J."/>
            <person name="Shigenobu S."/>
        </authorList>
    </citation>
    <scope>NUCLEOTIDE SEQUENCE [LARGE SCALE GENOMIC DNA]</scope>
</reference>
<feature type="compositionally biased region" description="Basic and acidic residues" evidence="1">
    <location>
        <begin position="46"/>
        <end position="67"/>
    </location>
</feature>
<dbReference type="AlphaFoldDB" id="A0AAV4G4D5"/>
<keyword evidence="3" id="KW-1185">Reference proteome</keyword>
<feature type="compositionally biased region" description="Polar residues" evidence="1">
    <location>
        <begin position="240"/>
        <end position="251"/>
    </location>
</feature>
<evidence type="ECO:0000313" key="2">
    <source>
        <dbReference type="EMBL" id="GFR80542.1"/>
    </source>
</evidence>
<evidence type="ECO:0008006" key="4">
    <source>
        <dbReference type="Google" id="ProtNLM"/>
    </source>
</evidence>